<comment type="similarity">
    <text evidence="4">Belongs to the cyclin family.</text>
</comment>
<proteinExistence type="inferred from homology"/>
<evidence type="ECO:0000259" key="5">
    <source>
        <dbReference type="SMART" id="SM00385"/>
    </source>
</evidence>
<reference evidence="6 7" key="1">
    <citation type="submission" date="2010-05" db="EMBL/GenBank/DDBJ databases">
        <title>The Genome Sequence of Thecamonas trahens ATCC 50062.</title>
        <authorList>
            <consortium name="The Broad Institute Genome Sequencing Platform"/>
            <person name="Russ C."/>
            <person name="Cuomo C."/>
            <person name="Shea T."/>
            <person name="Young S.K."/>
            <person name="Zeng Q."/>
            <person name="Koehrsen M."/>
            <person name="Haas B."/>
            <person name="Borodovsky M."/>
            <person name="Guigo R."/>
            <person name="Alvarado L."/>
            <person name="Berlin A."/>
            <person name="Bochicchio J."/>
            <person name="Borenstein D."/>
            <person name="Chapman S."/>
            <person name="Chen Z."/>
            <person name="Freedman E."/>
            <person name="Gellesch M."/>
            <person name="Goldberg J."/>
            <person name="Griggs A."/>
            <person name="Gujja S."/>
            <person name="Heilman E."/>
            <person name="Heiman D."/>
            <person name="Hepburn T."/>
            <person name="Howarth C."/>
            <person name="Jen D."/>
            <person name="Larson L."/>
            <person name="Mehta T."/>
            <person name="Park D."/>
            <person name="Pearson M."/>
            <person name="Roberts A."/>
            <person name="Saif S."/>
            <person name="Shenoy N."/>
            <person name="Sisk P."/>
            <person name="Stolte C."/>
            <person name="Sykes S."/>
            <person name="Thomson T."/>
            <person name="Walk T."/>
            <person name="White J."/>
            <person name="Yandava C."/>
            <person name="Burger G."/>
            <person name="Gray M.W."/>
            <person name="Holland P.W.H."/>
            <person name="King N."/>
            <person name="Lang F.B.F."/>
            <person name="Roger A.J."/>
            <person name="Ruiz-Trillo I."/>
            <person name="Lander E."/>
            <person name="Nusbaum C."/>
        </authorList>
    </citation>
    <scope>NUCLEOTIDE SEQUENCE [LARGE SCALE GENOMIC DNA]</scope>
    <source>
        <strain evidence="6 7">ATCC 50062</strain>
    </source>
</reference>
<keyword evidence="1" id="KW-0132">Cell division</keyword>
<dbReference type="STRING" id="461836.A0A0L0DH83"/>
<dbReference type="PANTHER" id="PTHR10177">
    <property type="entry name" value="CYCLINS"/>
    <property type="match status" value="1"/>
</dbReference>
<evidence type="ECO:0000256" key="1">
    <source>
        <dbReference type="ARBA" id="ARBA00022618"/>
    </source>
</evidence>
<dbReference type="OrthoDB" id="5590282at2759"/>
<dbReference type="GeneID" id="25566559"/>
<keyword evidence="3" id="KW-0131">Cell cycle</keyword>
<evidence type="ECO:0000313" key="6">
    <source>
        <dbReference type="EMBL" id="KNC51496.1"/>
    </source>
</evidence>
<keyword evidence="7" id="KW-1185">Reference proteome</keyword>
<dbReference type="RefSeq" id="XP_013756154.1">
    <property type="nucleotide sequence ID" value="XM_013900700.1"/>
</dbReference>
<organism evidence="6 7">
    <name type="scientific">Thecamonas trahens ATCC 50062</name>
    <dbReference type="NCBI Taxonomy" id="461836"/>
    <lineage>
        <taxon>Eukaryota</taxon>
        <taxon>Apusozoa</taxon>
        <taxon>Apusomonadida</taxon>
        <taxon>Apusomonadidae</taxon>
        <taxon>Thecamonas</taxon>
    </lineage>
</organism>
<dbReference type="Gene3D" id="1.10.472.10">
    <property type="entry name" value="Cyclin-like"/>
    <property type="match status" value="1"/>
</dbReference>
<dbReference type="Proteomes" id="UP000054408">
    <property type="component" value="Unassembled WGS sequence"/>
</dbReference>
<dbReference type="AlphaFoldDB" id="A0A0L0DH83"/>
<dbReference type="InterPro" id="IPR013763">
    <property type="entry name" value="Cyclin-like_dom"/>
</dbReference>
<dbReference type="Pfam" id="PF00134">
    <property type="entry name" value="Cyclin_N"/>
    <property type="match status" value="1"/>
</dbReference>
<dbReference type="EMBL" id="GL349467">
    <property type="protein sequence ID" value="KNC51496.1"/>
    <property type="molecule type" value="Genomic_DNA"/>
</dbReference>
<dbReference type="SMART" id="SM00385">
    <property type="entry name" value="CYCLIN"/>
    <property type="match status" value="1"/>
</dbReference>
<dbReference type="InterPro" id="IPR036915">
    <property type="entry name" value="Cyclin-like_sf"/>
</dbReference>
<dbReference type="SUPFAM" id="SSF47954">
    <property type="entry name" value="Cyclin-like"/>
    <property type="match status" value="1"/>
</dbReference>
<evidence type="ECO:0000313" key="7">
    <source>
        <dbReference type="Proteomes" id="UP000054408"/>
    </source>
</evidence>
<evidence type="ECO:0000256" key="4">
    <source>
        <dbReference type="RuleBase" id="RU000383"/>
    </source>
</evidence>
<evidence type="ECO:0000256" key="2">
    <source>
        <dbReference type="ARBA" id="ARBA00023127"/>
    </source>
</evidence>
<gene>
    <name evidence="6" type="ORF">AMSG_07694</name>
</gene>
<dbReference type="GO" id="GO:0051301">
    <property type="term" value="P:cell division"/>
    <property type="evidence" value="ECO:0007669"/>
    <property type="project" value="UniProtKB-KW"/>
</dbReference>
<feature type="domain" description="Cyclin-like" evidence="5">
    <location>
        <begin position="120"/>
        <end position="205"/>
    </location>
</feature>
<dbReference type="InterPro" id="IPR006671">
    <property type="entry name" value="Cyclin_N"/>
</dbReference>
<sequence>MPSMEVLTARAVAVRLAAMEDRRNNELNIINNNNVNNVNNVNNNNNNNNKSETPVADTPAAVAGRREMPSFDGRYGREALAALLAAERKYSAMRRRQLTPSRLTSRHVRLNCKMRAIVVSWLMEVSAEYRLTPGTCHLAITLFDNYLAAARNVPRNKLQLIGVTALFIAAKLEEVYPPTVSELADVTDRAYSEDEIRGAERALLATLRWELHPPTVPAFVAIYLDLDRSAGFRAAMAAVDAVILDLRVTAIVPASLMAAAAVYVISAGGVPGIEAVLDMPSAALVDTVEVIIRYADDNLLHLLAESQLVTDSGVRQDDQRGPVHPVDHIQNFSRPDLQQISI</sequence>
<evidence type="ECO:0000256" key="3">
    <source>
        <dbReference type="ARBA" id="ARBA00023306"/>
    </source>
</evidence>
<accession>A0A0L0DH83</accession>
<keyword evidence="2 4" id="KW-0195">Cyclin</keyword>
<dbReference type="FunFam" id="1.10.472.10:FF:000001">
    <property type="entry name" value="G2/mitotic-specific cyclin"/>
    <property type="match status" value="1"/>
</dbReference>
<name>A0A0L0DH83_THETB</name>
<protein>
    <recommendedName>
        <fullName evidence="5">Cyclin-like domain-containing protein</fullName>
    </recommendedName>
</protein>
<dbReference type="eggNOG" id="KOG0655">
    <property type="taxonomic scope" value="Eukaryota"/>
</dbReference>
<dbReference type="InterPro" id="IPR039361">
    <property type="entry name" value="Cyclin"/>
</dbReference>